<dbReference type="Pfam" id="PF13489">
    <property type="entry name" value="Methyltransf_23"/>
    <property type="match status" value="1"/>
</dbReference>
<keyword evidence="2 4" id="KW-0489">Methyltransferase</keyword>
<accession>A0A1G4I4V7</accession>
<keyword evidence="7" id="KW-1185">Reference proteome</keyword>
<feature type="compositionally biased region" description="Basic and acidic residues" evidence="5">
    <location>
        <begin position="1"/>
        <end position="10"/>
    </location>
</feature>
<evidence type="ECO:0000256" key="2">
    <source>
        <dbReference type="ARBA" id="ARBA00022603"/>
    </source>
</evidence>
<dbReference type="InterPro" id="IPR026113">
    <property type="entry name" value="METTL2/6/8-like"/>
</dbReference>
<feature type="region of interest" description="Disordered" evidence="5">
    <location>
        <begin position="1"/>
        <end position="22"/>
    </location>
</feature>
<evidence type="ECO:0000256" key="5">
    <source>
        <dbReference type="SAM" id="MobiDB-lite"/>
    </source>
</evidence>
<sequence length="341" mass="38292">MSFSSDEKKPTRTRGGGALTDPHAVKLHGNDFSLDQKLGELAPEERKVVAEYIEKCEETLLQLSKRGCNTPIIPFNSENHSWDSLYKVNKRHFPLKNYIILAFPLLKSICCGPKRESKYIVECGCGTGSTLLPIMNQFKDGVHFIGFDVSTAAVSALLEHPIASDFSAEGRLTVFPYDLCYGRVSASEDCRRTKFKTECGTLKATLLEKVPGCSKGVDAAILVFVLSSLPTIECMLYALTEIKSILHNDGILLFRDYAVPDHNLFRFVRQQNKKHNDLSFCKGDGTLQMFFELNFTRKLFALAGLKEVEGHGLQYHCNRIVNRKNSKRMDKIFINGSFCLS</sequence>
<evidence type="ECO:0000313" key="7">
    <source>
        <dbReference type="Proteomes" id="UP000195570"/>
    </source>
</evidence>
<dbReference type="GO" id="GO:0008757">
    <property type="term" value="F:S-adenosylmethionine-dependent methyltransferase activity"/>
    <property type="evidence" value="ECO:0007669"/>
    <property type="project" value="UniProtKB-ARBA"/>
</dbReference>
<dbReference type="GO" id="GO:0008173">
    <property type="term" value="F:RNA methyltransferase activity"/>
    <property type="evidence" value="ECO:0007669"/>
    <property type="project" value="UniProtKB-ARBA"/>
</dbReference>
<dbReference type="GeneID" id="92379716"/>
<evidence type="ECO:0000256" key="3">
    <source>
        <dbReference type="ARBA" id="ARBA00022679"/>
    </source>
</evidence>
<keyword evidence="3 4" id="KW-0808">Transferase</keyword>
<dbReference type="AlphaFoldDB" id="A0A1G4I4V7"/>
<dbReference type="VEuPathDB" id="TriTrypDB:TEOVI_000577700"/>
<dbReference type="EMBL" id="CZPT02000644">
    <property type="protein sequence ID" value="SCU66912.1"/>
    <property type="molecule type" value="Genomic_DNA"/>
</dbReference>
<dbReference type="PANTHER" id="PTHR22809:SF14">
    <property type="entry name" value="TRNA N(3)-METHYLCYTIDINE METHYLTRANSFERASE"/>
    <property type="match status" value="1"/>
</dbReference>
<dbReference type="RefSeq" id="XP_067078289.1">
    <property type="nucleotide sequence ID" value="XM_067222188.1"/>
</dbReference>
<dbReference type="EC" id="2.1.1.-" evidence="4"/>
<reference evidence="6" key="1">
    <citation type="submission" date="2016-09" db="EMBL/GenBank/DDBJ databases">
        <authorList>
            <person name="Hebert L."/>
            <person name="Moumen B."/>
        </authorList>
    </citation>
    <scope>NUCLEOTIDE SEQUENCE [LARGE SCALE GENOMIC DNA]</scope>
    <source>
        <strain evidence="6">OVI</strain>
    </source>
</reference>
<comment type="caution">
    <text evidence="6">The sequence shown here is derived from an EMBL/GenBank/DDBJ whole genome shotgun (WGS) entry which is preliminary data.</text>
</comment>
<dbReference type="Gene3D" id="3.40.50.150">
    <property type="entry name" value="Vaccinia Virus protein VP39"/>
    <property type="match status" value="1"/>
</dbReference>
<dbReference type="SUPFAM" id="SSF53335">
    <property type="entry name" value="S-adenosyl-L-methionine-dependent methyltransferases"/>
    <property type="match status" value="1"/>
</dbReference>
<evidence type="ECO:0000256" key="4">
    <source>
        <dbReference type="PIRNR" id="PIRNR037755"/>
    </source>
</evidence>
<gene>
    <name evidence="6" type="ORF">TEOVI_000577700</name>
</gene>
<comment type="function">
    <text evidence="4">S-adenosyl-L-methionine-dependent methyltransferase.</text>
</comment>
<dbReference type="InterPro" id="IPR029063">
    <property type="entry name" value="SAM-dependent_MTases_sf"/>
</dbReference>
<dbReference type="Proteomes" id="UP000195570">
    <property type="component" value="Unassembled WGS sequence"/>
</dbReference>
<proteinExistence type="inferred from homology"/>
<protein>
    <recommendedName>
        <fullName evidence="4">tRNA N(3)-methylcytidine methyltransferase</fullName>
        <ecNumber evidence="4">2.1.1.-</ecNumber>
    </recommendedName>
</protein>
<evidence type="ECO:0000313" key="6">
    <source>
        <dbReference type="EMBL" id="SCU66912.1"/>
    </source>
</evidence>
<name>A0A1G4I4V7_TRYEQ</name>
<organism evidence="6 7">
    <name type="scientific">Trypanosoma equiperdum</name>
    <dbReference type="NCBI Taxonomy" id="5694"/>
    <lineage>
        <taxon>Eukaryota</taxon>
        <taxon>Discoba</taxon>
        <taxon>Euglenozoa</taxon>
        <taxon>Kinetoplastea</taxon>
        <taxon>Metakinetoplastina</taxon>
        <taxon>Trypanosomatida</taxon>
        <taxon>Trypanosomatidae</taxon>
        <taxon>Trypanosoma</taxon>
    </lineage>
</organism>
<comment type="similarity">
    <text evidence="1 4">Belongs to the methyltransferase superfamily. METL family.</text>
</comment>
<dbReference type="PANTHER" id="PTHR22809">
    <property type="entry name" value="METHYLTRANSFERASE-RELATED"/>
    <property type="match status" value="1"/>
</dbReference>
<dbReference type="PIRSF" id="PIRSF037755">
    <property type="entry name" value="Mettl2_prd"/>
    <property type="match status" value="1"/>
</dbReference>
<dbReference type="GO" id="GO:0032259">
    <property type="term" value="P:methylation"/>
    <property type="evidence" value="ECO:0007669"/>
    <property type="project" value="UniProtKB-KW"/>
</dbReference>
<evidence type="ECO:0000256" key="1">
    <source>
        <dbReference type="ARBA" id="ARBA00009725"/>
    </source>
</evidence>